<organism evidence="2 3">
    <name type="scientific">Archangium gephyra</name>
    <dbReference type="NCBI Taxonomy" id="48"/>
    <lineage>
        <taxon>Bacteria</taxon>
        <taxon>Pseudomonadati</taxon>
        <taxon>Myxococcota</taxon>
        <taxon>Myxococcia</taxon>
        <taxon>Myxococcales</taxon>
        <taxon>Cystobacterineae</taxon>
        <taxon>Archangiaceae</taxon>
        <taxon>Archangium</taxon>
    </lineage>
</organism>
<sequence length="305" mass="33262">MVRALTAAAMVLAVSSCAPERAPANHRTWRMTFDAARATGCPPLLDGGIDVETWAPRPDTEFIRFVNTPAIRFARAAPITLPVGLRGSASRFSWSRAKNFEGTGQRGQLVQSMGLQFSVGDAGVEGFMALQSNYVCTAFCDPAPRYDSCDTRVPVKLEEVDLAPFPIEDSVPDEKGETMMTVALSSSGSCADGFEENELQFERWSFTDEHVRLPTRSGNFGSYVDSKFAGVLDLAGDLWFWTSDVATLARPRATVALPVFDLSKGDAFDGTMTVEVMSNCTSDLCPARACRQSLRLTAMREEKKP</sequence>
<evidence type="ECO:0008006" key="4">
    <source>
        <dbReference type="Google" id="ProtNLM"/>
    </source>
</evidence>
<gene>
    <name evidence="2" type="ORF">DI536_19565</name>
</gene>
<evidence type="ECO:0000256" key="1">
    <source>
        <dbReference type="SAM" id="SignalP"/>
    </source>
</evidence>
<dbReference type="PROSITE" id="PS51257">
    <property type="entry name" value="PROKAR_LIPOPROTEIN"/>
    <property type="match status" value="1"/>
</dbReference>
<dbReference type="Proteomes" id="UP000249061">
    <property type="component" value="Unassembled WGS sequence"/>
</dbReference>
<feature type="chain" id="PRO_5016003047" description="Lipoprotein" evidence="1">
    <location>
        <begin position="19"/>
        <end position="305"/>
    </location>
</feature>
<accession>A0A2W5T978</accession>
<proteinExistence type="predicted"/>
<protein>
    <recommendedName>
        <fullName evidence="4">Lipoprotein</fullName>
    </recommendedName>
</protein>
<evidence type="ECO:0000313" key="2">
    <source>
        <dbReference type="EMBL" id="PZR10447.1"/>
    </source>
</evidence>
<evidence type="ECO:0000313" key="3">
    <source>
        <dbReference type="Proteomes" id="UP000249061"/>
    </source>
</evidence>
<feature type="signal peptide" evidence="1">
    <location>
        <begin position="1"/>
        <end position="18"/>
    </location>
</feature>
<name>A0A2W5T978_9BACT</name>
<dbReference type="EMBL" id="QFQP01000017">
    <property type="protein sequence ID" value="PZR10447.1"/>
    <property type="molecule type" value="Genomic_DNA"/>
</dbReference>
<comment type="caution">
    <text evidence="2">The sequence shown here is derived from an EMBL/GenBank/DDBJ whole genome shotgun (WGS) entry which is preliminary data.</text>
</comment>
<reference evidence="2 3" key="1">
    <citation type="submission" date="2017-08" db="EMBL/GenBank/DDBJ databases">
        <title>Infants hospitalized years apart are colonized by the same room-sourced microbial strains.</title>
        <authorList>
            <person name="Brooks B."/>
            <person name="Olm M.R."/>
            <person name="Firek B.A."/>
            <person name="Baker R."/>
            <person name="Thomas B.C."/>
            <person name="Morowitz M.J."/>
            <person name="Banfield J.F."/>
        </authorList>
    </citation>
    <scope>NUCLEOTIDE SEQUENCE [LARGE SCALE GENOMIC DNA]</scope>
    <source>
        <strain evidence="2">S2_003_000_R2_14</strain>
    </source>
</reference>
<dbReference type="AlphaFoldDB" id="A0A2W5T978"/>
<keyword evidence="1" id="KW-0732">Signal</keyword>